<evidence type="ECO:0000313" key="3">
    <source>
        <dbReference type="EMBL" id="SDJ97402.1"/>
    </source>
</evidence>
<keyword evidence="5" id="KW-1185">Reference proteome</keyword>
<dbReference type="AlphaFoldDB" id="A0A1B9DT92"/>
<gene>
    <name evidence="2" type="ORF">FBGL_04480</name>
    <name evidence="1" type="ORF">FGL01_28720</name>
    <name evidence="3" type="ORF">SAMN05192550_3113</name>
</gene>
<name>A0A1B9DT92_9FLAO</name>
<evidence type="ECO:0000313" key="1">
    <source>
        <dbReference type="EMBL" id="GEL12133.1"/>
    </source>
</evidence>
<dbReference type="EMBL" id="FNEO01000009">
    <property type="protein sequence ID" value="SDJ97402.1"/>
    <property type="molecule type" value="Genomic_DNA"/>
</dbReference>
<comment type="caution">
    <text evidence="2">The sequence shown here is derived from an EMBL/GenBank/DDBJ whole genome shotgun (WGS) entry which is preliminary data.</text>
</comment>
<dbReference type="Proteomes" id="UP000093226">
    <property type="component" value="Unassembled WGS sequence"/>
</dbReference>
<dbReference type="EMBL" id="BJVF01000009">
    <property type="protein sequence ID" value="GEL12133.1"/>
    <property type="molecule type" value="Genomic_DNA"/>
</dbReference>
<dbReference type="Proteomes" id="UP000182367">
    <property type="component" value="Unassembled WGS sequence"/>
</dbReference>
<proteinExistence type="predicted"/>
<reference evidence="3 5" key="3">
    <citation type="submission" date="2016-10" db="EMBL/GenBank/DDBJ databases">
        <authorList>
            <person name="Varghese N."/>
            <person name="Submissions S."/>
        </authorList>
    </citation>
    <scope>NUCLEOTIDE SEQUENCE [LARGE SCALE GENOMIC DNA]</scope>
    <source>
        <strain evidence="3 5">Gm-149</strain>
    </source>
</reference>
<evidence type="ECO:0000313" key="4">
    <source>
        <dbReference type="Proteomes" id="UP000093226"/>
    </source>
</evidence>
<accession>A0A1B9DT92</accession>
<dbReference type="OrthoDB" id="1287734at2"/>
<dbReference type="RefSeq" id="WP_066325736.1">
    <property type="nucleotide sequence ID" value="NZ_BJVF01000009.1"/>
</dbReference>
<evidence type="ECO:0000313" key="2">
    <source>
        <dbReference type="EMBL" id="OCB72881.1"/>
    </source>
</evidence>
<reference evidence="2" key="2">
    <citation type="submission" date="2016-03" db="EMBL/GenBank/DDBJ databases">
        <authorList>
            <person name="Ploux O."/>
        </authorList>
    </citation>
    <scope>NUCLEOTIDE SEQUENCE</scope>
    <source>
        <strain evidence="2">NBRC 105008</strain>
    </source>
</reference>
<reference evidence="1 6" key="4">
    <citation type="submission" date="2019-07" db="EMBL/GenBank/DDBJ databases">
        <title>Whole genome shotgun sequence of Flavobacterium glycines NBRC 105008.</title>
        <authorList>
            <person name="Hosoyama A."/>
            <person name="Uohara A."/>
            <person name="Ohji S."/>
            <person name="Ichikawa N."/>
        </authorList>
    </citation>
    <scope>NUCLEOTIDE SEQUENCE [LARGE SCALE GENOMIC DNA]</scope>
    <source>
        <strain evidence="1 6">NBRC 105008</strain>
    </source>
</reference>
<protein>
    <submittedName>
        <fullName evidence="2">Uncharacterized protein</fullName>
    </submittedName>
</protein>
<dbReference type="Proteomes" id="UP000321579">
    <property type="component" value="Unassembled WGS sequence"/>
</dbReference>
<evidence type="ECO:0000313" key="6">
    <source>
        <dbReference type="Proteomes" id="UP000321579"/>
    </source>
</evidence>
<reference evidence="4" key="1">
    <citation type="submission" date="2016-03" db="EMBL/GenBank/DDBJ databases">
        <title>Draft genome sequence of Paenibacillus glacialis DSM 22343.</title>
        <authorList>
            <person name="Shin S.-K."/>
            <person name="Yi H."/>
        </authorList>
    </citation>
    <scope>NUCLEOTIDE SEQUENCE [LARGE SCALE GENOMIC DNA]</scope>
    <source>
        <strain evidence="4">NBRC 105008</strain>
    </source>
</reference>
<organism evidence="2 4">
    <name type="scientific">Flavobacterium glycines</name>
    <dbReference type="NCBI Taxonomy" id="551990"/>
    <lineage>
        <taxon>Bacteria</taxon>
        <taxon>Pseudomonadati</taxon>
        <taxon>Bacteroidota</taxon>
        <taxon>Flavobacteriia</taxon>
        <taxon>Flavobacteriales</taxon>
        <taxon>Flavobacteriaceae</taxon>
        <taxon>Flavobacterium</taxon>
    </lineage>
</organism>
<evidence type="ECO:0000313" key="5">
    <source>
        <dbReference type="Proteomes" id="UP000182367"/>
    </source>
</evidence>
<sequence length="596" mass="67764">MDNYQKCIELFKTGSSFEQIRFLDEFYSSNAVGEFSTSDLSNILFTGAESAVNMYVKRSCLKIICNLTLGGIFTNKFKTVGLLHDFIKNEDAELITIGLKYLQYFPEMLTAETEELLKTFSDHANGEISSQSYVCLGLGVMSENISGNDISQLIENTEKAKRYFTAAFVSVENRDDADYYIMLLEWISAVLSNDSKESDNMLEALQDSLMLRSLYDRDGLELDFLLFNMISKIKSSYDILQASGEWIDFMANVRTLMAFNSEIEILSSLQGSGKGLLKSIDNNIFGNLENHLYKVHLQGEKRRLNVLKSIDQPDLTKFIEKILSFFPDTNEPNPENYDLLISLQQSFGDEGIAAYQKIRNKDIGLEKAVSGLLAKNYKNELSFKTGSIEGNQVFLDLTFQIDTLLPDYKNEKRTAFLNILEEVIRYTRLTLSGNDKSRFSFLYSKSENNGKGQDAVEQDLQDSMLFFLEHSKIADGLDHEKSKFVDGGRVDILYKKDVITVPIELKRSLLRQDEKVLEDNYLAQAQTYTSGYDQLGIFVLLELSPKEKEAPPNFKDWFKIHHLKPSTDMTLNYPDFVISVVIPGNRTGPSSKSTYK</sequence>
<dbReference type="EMBL" id="LVEO01000009">
    <property type="protein sequence ID" value="OCB72881.1"/>
    <property type="molecule type" value="Genomic_DNA"/>
</dbReference>
<dbReference type="STRING" id="551990.SAMN05192550_3113"/>